<evidence type="ECO:0000313" key="10">
    <source>
        <dbReference type="EMBL" id="ORX61667.1"/>
    </source>
</evidence>
<dbReference type="GO" id="GO:0046513">
    <property type="term" value="P:ceramide biosynthetic process"/>
    <property type="evidence" value="ECO:0007669"/>
    <property type="project" value="InterPro"/>
</dbReference>
<dbReference type="PIRSF" id="PIRSF005225">
    <property type="entry name" value="LAG1_LAC1"/>
    <property type="match status" value="1"/>
</dbReference>
<dbReference type="Proteomes" id="UP000242146">
    <property type="component" value="Unassembled WGS sequence"/>
</dbReference>
<feature type="transmembrane region" description="Helical" evidence="8">
    <location>
        <begin position="301"/>
        <end position="325"/>
    </location>
</feature>
<comment type="caution">
    <text evidence="10">The sequence shown here is derived from an EMBL/GenBank/DDBJ whole genome shotgun (WGS) entry which is preliminary data.</text>
</comment>
<feature type="transmembrane region" description="Helical" evidence="8">
    <location>
        <begin position="255"/>
        <end position="281"/>
    </location>
</feature>
<evidence type="ECO:0000256" key="7">
    <source>
        <dbReference type="SAM" id="MobiDB-lite"/>
    </source>
</evidence>
<evidence type="ECO:0000256" key="1">
    <source>
        <dbReference type="ARBA" id="ARBA00004141"/>
    </source>
</evidence>
<evidence type="ECO:0000256" key="4">
    <source>
        <dbReference type="ARBA" id="ARBA00022989"/>
    </source>
</evidence>
<evidence type="ECO:0000256" key="2">
    <source>
        <dbReference type="ARBA" id="ARBA00009808"/>
    </source>
</evidence>
<dbReference type="PANTHER" id="PTHR12560">
    <property type="entry name" value="LONGEVITY ASSURANCE FACTOR 1 LAG1"/>
    <property type="match status" value="1"/>
</dbReference>
<dbReference type="Pfam" id="PF03798">
    <property type="entry name" value="TRAM_LAG1_CLN8"/>
    <property type="match status" value="1"/>
</dbReference>
<gene>
    <name evidence="10" type="ORF">DM01DRAFT_1404428</name>
</gene>
<dbReference type="AlphaFoldDB" id="A0A1X2GUG7"/>
<feature type="transmembrane region" description="Helical" evidence="8">
    <location>
        <begin position="53"/>
        <end position="73"/>
    </location>
</feature>
<feature type="region of interest" description="Disordered" evidence="7">
    <location>
        <begin position="345"/>
        <end position="379"/>
    </location>
</feature>
<feature type="transmembrane region" description="Helical" evidence="8">
    <location>
        <begin position="177"/>
        <end position="193"/>
    </location>
</feature>
<evidence type="ECO:0000256" key="3">
    <source>
        <dbReference type="ARBA" id="ARBA00022692"/>
    </source>
</evidence>
<evidence type="ECO:0000259" key="9">
    <source>
        <dbReference type="PROSITE" id="PS50922"/>
    </source>
</evidence>
<dbReference type="InterPro" id="IPR016439">
    <property type="entry name" value="Lag1/Lac1-like"/>
</dbReference>
<dbReference type="PANTHER" id="PTHR12560:SF0">
    <property type="entry name" value="LD18904P"/>
    <property type="match status" value="1"/>
</dbReference>
<proteinExistence type="inferred from homology"/>
<keyword evidence="5 6" id="KW-0472">Membrane</keyword>
<reference evidence="10 11" key="1">
    <citation type="submission" date="2016-07" db="EMBL/GenBank/DDBJ databases">
        <title>Pervasive Adenine N6-methylation of Active Genes in Fungi.</title>
        <authorList>
            <consortium name="DOE Joint Genome Institute"/>
            <person name="Mondo S.J."/>
            <person name="Dannebaum R.O."/>
            <person name="Kuo R.C."/>
            <person name="Labutti K."/>
            <person name="Haridas S."/>
            <person name="Kuo A."/>
            <person name="Salamov A."/>
            <person name="Ahrendt S.R."/>
            <person name="Lipzen A."/>
            <person name="Sullivan W."/>
            <person name="Andreopoulos W.B."/>
            <person name="Clum A."/>
            <person name="Lindquist E."/>
            <person name="Daum C."/>
            <person name="Ramamoorthy G.K."/>
            <person name="Gryganskyi A."/>
            <person name="Culley D."/>
            <person name="Magnuson J.K."/>
            <person name="James T.Y."/>
            <person name="O'Malley M.A."/>
            <person name="Stajich J.E."/>
            <person name="Spatafora J.W."/>
            <person name="Visel A."/>
            <person name="Grigoriev I.V."/>
        </authorList>
    </citation>
    <scope>NUCLEOTIDE SEQUENCE [LARGE SCALE GENOMIC DNA]</scope>
    <source>
        <strain evidence="10 11">NRRL 3301</strain>
    </source>
</reference>
<protein>
    <submittedName>
        <fullName evidence="10">Longevity assurance proteins LAG1/LAC1</fullName>
    </submittedName>
</protein>
<dbReference type="STRING" id="101127.A0A1X2GUG7"/>
<accession>A0A1X2GUG7</accession>
<evidence type="ECO:0000256" key="5">
    <source>
        <dbReference type="ARBA" id="ARBA00023136"/>
    </source>
</evidence>
<evidence type="ECO:0000256" key="8">
    <source>
        <dbReference type="SAM" id="Phobius"/>
    </source>
</evidence>
<name>A0A1X2GUG7_9FUNG</name>
<feature type="region of interest" description="Disordered" evidence="7">
    <location>
        <begin position="1"/>
        <end position="26"/>
    </location>
</feature>
<dbReference type="GO" id="GO:0050291">
    <property type="term" value="F:sphingosine N-acyltransferase activity"/>
    <property type="evidence" value="ECO:0007669"/>
    <property type="project" value="InterPro"/>
</dbReference>
<dbReference type="EMBL" id="MCGT01000003">
    <property type="protein sequence ID" value="ORX61667.1"/>
    <property type="molecule type" value="Genomic_DNA"/>
</dbReference>
<dbReference type="SMART" id="SM00724">
    <property type="entry name" value="TLC"/>
    <property type="match status" value="1"/>
</dbReference>
<feature type="domain" description="TLC" evidence="9">
    <location>
        <begin position="127"/>
        <end position="338"/>
    </location>
</feature>
<keyword evidence="3 6" id="KW-0812">Transmembrane</keyword>
<organism evidence="10 11">
    <name type="scientific">Hesseltinella vesiculosa</name>
    <dbReference type="NCBI Taxonomy" id="101127"/>
    <lineage>
        <taxon>Eukaryota</taxon>
        <taxon>Fungi</taxon>
        <taxon>Fungi incertae sedis</taxon>
        <taxon>Mucoromycota</taxon>
        <taxon>Mucoromycotina</taxon>
        <taxon>Mucoromycetes</taxon>
        <taxon>Mucorales</taxon>
        <taxon>Cunninghamellaceae</taxon>
        <taxon>Hesseltinella</taxon>
    </lineage>
</organism>
<dbReference type="InterPro" id="IPR006634">
    <property type="entry name" value="TLC-dom"/>
</dbReference>
<keyword evidence="4 8" id="KW-1133">Transmembrane helix</keyword>
<dbReference type="PROSITE" id="PS50922">
    <property type="entry name" value="TLC"/>
    <property type="match status" value="1"/>
</dbReference>
<feature type="transmembrane region" description="Helical" evidence="8">
    <location>
        <begin position="205"/>
        <end position="221"/>
    </location>
</feature>
<dbReference type="OrthoDB" id="537032at2759"/>
<comment type="similarity">
    <text evidence="2">Belongs to the sphingosine N-acyltransferase family.</text>
</comment>
<evidence type="ECO:0000313" key="11">
    <source>
        <dbReference type="Proteomes" id="UP000242146"/>
    </source>
</evidence>
<feature type="compositionally biased region" description="Polar residues" evidence="7">
    <location>
        <begin position="1"/>
        <end position="12"/>
    </location>
</feature>
<keyword evidence="11" id="KW-1185">Reference proteome</keyword>
<feature type="transmembrane region" description="Helical" evidence="8">
    <location>
        <begin position="136"/>
        <end position="157"/>
    </location>
</feature>
<comment type="subcellular location">
    <subcellularLocation>
        <location evidence="1">Membrane</location>
        <topology evidence="1">Multi-pass membrane protein</topology>
    </subcellularLocation>
</comment>
<dbReference type="GO" id="GO:0016020">
    <property type="term" value="C:membrane"/>
    <property type="evidence" value="ECO:0007669"/>
    <property type="project" value="UniProtKB-SubCell"/>
</dbReference>
<sequence>MKKGSPPSTNILPNKPSHMGRTKQVRHSSSYPRTLKEWTNHLANHQIELPLKVIAGIVIGYFLQLPIFEHFIFISNERPDGRFEKSYWDLTFLFFYVCVFTTLRASVMKYVLLPVAQWTGVPKKKYDRFCEQAWSFLYYTCSCSAGIAVMYGSKWWFDTRYFWIDYPVLDYTKAFKYYYLVQFAFWLQQIFVLQIEAPRKDYRELVMHHINTLLLIFASYYCNFTRVGNAVFVCMDLPDAFLALAKLLNYASPGIVCNLTFGVMMVSWIYTRVYLYGQIMLSTWFEPDLYVDYHLDFANGWYFAWFVVYIIFGLMLGLYLLILFWTAMIFKVLYKIALTENATDVRSDDEEEVQPTSQSSAVKEKETPVRRSARLNGSN</sequence>
<evidence type="ECO:0000256" key="6">
    <source>
        <dbReference type="PROSITE-ProRule" id="PRU00205"/>
    </source>
</evidence>
<feature type="transmembrane region" description="Helical" evidence="8">
    <location>
        <begin position="93"/>
        <end position="115"/>
    </location>
</feature>